<organism evidence="8 9">
    <name type="scientific">Marinomonas arenicola</name>
    <dbReference type="NCBI Taxonomy" id="569601"/>
    <lineage>
        <taxon>Bacteria</taxon>
        <taxon>Pseudomonadati</taxon>
        <taxon>Pseudomonadota</taxon>
        <taxon>Gammaproteobacteria</taxon>
        <taxon>Oceanospirillales</taxon>
        <taxon>Oceanospirillaceae</taxon>
        <taxon>Marinomonas</taxon>
    </lineage>
</organism>
<feature type="transmembrane region" description="Helical" evidence="6">
    <location>
        <begin position="26"/>
        <end position="50"/>
    </location>
</feature>
<evidence type="ECO:0000259" key="7">
    <source>
        <dbReference type="Pfam" id="PF03772"/>
    </source>
</evidence>
<proteinExistence type="predicted"/>
<keyword evidence="5 6" id="KW-0472">Membrane</keyword>
<evidence type="ECO:0000256" key="1">
    <source>
        <dbReference type="ARBA" id="ARBA00004651"/>
    </source>
</evidence>
<sequence length="629" mass="72450">MLLSVLILIGAILVPSEYQWLYSTHIILVCLYLIGTHRFWLLFLTFLSLISWQLSETNDAPAFSLLKSQALFFSPQSKRLYSEGDVGWQMAGAKFLSVRVKDAHGARYFYQDVQFEPFSLRPDRALRVTLKKIVTPAKHESWMSSRLYTERQLALLDVTSEEPLIPTEHRAPTLRRTINERLQGVFANYPSWRFSKALLLGDNKDWDERDKWMVRALGLAHLFVVSGLHTGFVFVFGRILSRVCWRLAPNRWVLSGVNCWLVDAVIIIPILIFYAYLTGWGAPVVRAAIMLSLYLVSKVLFTQPSPYKVVMFALWGILLFDPRAVLQPGLWLSFSLVSCLIAFSQSTQHWTRIFLLQCMLSTASMVLIWGWQASVSVVSVPLNLLMVPLAAFLWFPLGVMASVEGLFNQTSYLYGVIDFGLLHILRGLEALAFQLPMLDFDTFLNAFSKSLLLLLVVFWIWQWPLRRGWLCLLLIWCVLLIPRDKLSGVQYQVVNRAGELAFEKESEIRLSSRWHRENVAQRLLILFDEQSQWNSLALLLAANDKELEPAVLLKEKIDWVLFKKTPSQAMQSRLRGLQIDWLSIEPGEALLFRREKGLVSVRHLTCSFSIFLFKSDTCRRVEKLEFMLN</sequence>
<evidence type="ECO:0000256" key="3">
    <source>
        <dbReference type="ARBA" id="ARBA00022692"/>
    </source>
</evidence>
<keyword evidence="2" id="KW-1003">Cell membrane</keyword>
<feature type="transmembrane region" description="Helical" evidence="6">
    <location>
        <begin position="324"/>
        <end position="343"/>
    </location>
</feature>
<name>A0ABU9G5G0_9GAMM</name>
<feature type="transmembrane region" description="Helical" evidence="6">
    <location>
        <begin position="383"/>
        <end position="403"/>
    </location>
</feature>
<feature type="transmembrane region" description="Helical" evidence="6">
    <location>
        <begin position="219"/>
        <end position="240"/>
    </location>
</feature>
<keyword evidence="9" id="KW-1185">Reference proteome</keyword>
<keyword evidence="4 6" id="KW-1133">Transmembrane helix</keyword>
<dbReference type="InterPro" id="IPR052159">
    <property type="entry name" value="Competence_DNA_uptake"/>
</dbReference>
<feature type="transmembrane region" description="Helical" evidence="6">
    <location>
        <begin position="252"/>
        <end position="277"/>
    </location>
</feature>
<reference evidence="8 9" key="1">
    <citation type="submission" date="2024-02" db="EMBL/GenBank/DDBJ databases">
        <title>Bacteria isolated from the canopy kelp, Nereocystis luetkeana.</title>
        <authorList>
            <person name="Pfister C.A."/>
            <person name="Younker I.T."/>
            <person name="Light S.H."/>
        </authorList>
    </citation>
    <scope>NUCLEOTIDE SEQUENCE [LARGE SCALE GENOMIC DNA]</scope>
    <source>
        <strain evidence="8 9">TI.4.07</strain>
    </source>
</reference>
<evidence type="ECO:0000313" key="9">
    <source>
        <dbReference type="Proteomes" id="UP001379949"/>
    </source>
</evidence>
<dbReference type="Proteomes" id="UP001379949">
    <property type="component" value="Unassembled WGS sequence"/>
</dbReference>
<dbReference type="PANTHER" id="PTHR30619:SF1">
    <property type="entry name" value="RECOMBINATION PROTEIN 2"/>
    <property type="match status" value="1"/>
</dbReference>
<dbReference type="Pfam" id="PF03772">
    <property type="entry name" value="Competence"/>
    <property type="match status" value="1"/>
</dbReference>
<evidence type="ECO:0000256" key="6">
    <source>
        <dbReference type="SAM" id="Phobius"/>
    </source>
</evidence>
<evidence type="ECO:0000256" key="4">
    <source>
        <dbReference type="ARBA" id="ARBA00022989"/>
    </source>
</evidence>
<dbReference type="EMBL" id="JBAKAR010000005">
    <property type="protein sequence ID" value="MEL0613271.1"/>
    <property type="molecule type" value="Genomic_DNA"/>
</dbReference>
<dbReference type="NCBIfam" id="TIGR00360">
    <property type="entry name" value="ComEC_N-term"/>
    <property type="match status" value="1"/>
</dbReference>
<comment type="subcellular location">
    <subcellularLocation>
        <location evidence="1">Cell membrane</location>
        <topology evidence="1">Multi-pass membrane protein</topology>
    </subcellularLocation>
</comment>
<feature type="domain" description="ComEC/Rec2-related protein" evidence="7">
    <location>
        <begin position="198"/>
        <end position="464"/>
    </location>
</feature>
<protein>
    <submittedName>
        <fullName evidence="8">ComEC/Rec2 family competence protein</fullName>
    </submittedName>
</protein>
<accession>A0ABU9G5G0</accession>
<comment type="caution">
    <text evidence="8">The sequence shown here is derived from an EMBL/GenBank/DDBJ whole genome shotgun (WGS) entry which is preliminary data.</text>
</comment>
<feature type="transmembrane region" description="Helical" evidence="6">
    <location>
        <begin position="350"/>
        <end position="371"/>
    </location>
</feature>
<dbReference type="RefSeq" id="WP_341567060.1">
    <property type="nucleotide sequence ID" value="NZ_JBAKAR010000005.1"/>
</dbReference>
<dbReference type="PANTHER" id="PTHR30619">
    <property type="entry name" value="DNA INTERNALIZATION/COMPETENCE PROTEIN COMEC/REC2"/>
    <property type="match status" value="1"/>
</dbReference>
<evidence type="ECO:0000256" key="2">
    <source>
        <dbReference type="ARBA" id="ARBA00022475"/>
    </source>
</evidence>
<gene>
    <name evidence="8" type="ORF">V6242_08935</name>
</gene>
<keyword evidence="3 6" id="KW-0812">Transmembrane</keyword>
<feature type="transmembrane region" description="Helical" evidence="6">
    <location>
        <begin position="284"/>
        <end position="304"/>
    </location>
</feature>
<feature type="transmembrane region" description="Helical" evidence="6">
    <location>
        <begin position="443"/>
        <end position="461"/>
    </location>
</feature>
<dbReference type="InterPro" id="IPR004477">
    <property type="entry name" value="ComEC_N"/>
</dbReference>
<evidence type="ECO:0000313" key="8">
    <source>
        <dbReference type="EMBL" id="MEL0613271.1"/>
    </source>
</evidence>
<evidence type="ECO:0000256" key="5">
    <source>
        <dbReference type="ARBA" id="ARBA00023136"/>
    </source>
</evidence>